<sequence>MEFRIPKPISAQAHRRFDMLAFPGLLALTAWRAALC</sequence>
<keyword evidence="1" id="KW-0614">Plasmid</keyword>
<accession>B8IXD4</accession>
<evidence type="ECO:0000313" key="1">
    <source>
        <dbReference type="EMBL" id="ACL63175.1"/>
    </source>
</evidence>
<dbReference type="EMBL" id="CP001351">
    <property type="protein sequence ID" value="ACL63175.1"/>
    <property type="molecule type" value="Genomic_DNA"/>
</dbReference>
<organism evidence="1 2">
    <name type="scientific">Methylobacterium nodulans (strain LMG 21967 / CNCM I-2342 / ORS 2060)</name>
    <dbReference type="NCBI Taxonomy" id="460265"/>
    <lineage>
        <taxon>Bacteria</taxon>
        <taxon>Pseudomonadati</taxon>
        <taxon>Pseudomonadota</taxon>
        <taxon>Alphaproteobacteria</taxon>
        <taxon>Hyphomicrobiales</taxon>
        <taxon>Methylobacteriaceae</taxon>
        <taxon>Methylobacterium</taxon>
    </lineage>
</organism>
<protein>
    <submittedName>
        <fullName evidence="1">Uncharacterized protein</fullName>
    </submittedName>
</protein>
<keyword evidence="2" id="KW-1185">Reference proteome</keyword>
<evidence type="ECO:0000313" key="2">
    <source>
        <dbReference type="Proteomes" id="UP000008207"/>
    </source>
</evidence>
<gene>
    <name evidence="1" type="ordered locus">Mnod_8201</name>
</gene>
<geneLocation type="plasmid" evidence="1 2">
    <name>pMNOD02</name>
</geneLocation>
<name>B8IXD4_METNO</name>
<dbReference type="HOGENOM" id="CLU_3357067_0_0_5"/>
<dbReference type="KEGG" id="mno:Mnod_8201"/>
<proteinExistence type="predicted"/>
<dbReference type="AlphaFoldDB" id="B8IXD4"/>
<dbReference type="Proteomes" id="UP000008207">
    <property type="component" value="Plasmid pMNOD02"/>
</dbReference>
<reference evidence="2" key="1">
    <citation type="submission" date="2009-01" db="EMBL/GenBank/DDBJ databases">
        <title>Complete sequence of plasmid 2 of Methylobacterium nodulans ORS 2060.</title>
        <authorList>
            <consortium name="US DOE Joint Genome Institute"/>
            <person name="Lucas S."/>
            <person name="Copeland A."/>
            <person name="Lapidus A."/>
            <person name="Glavina del Rio T."/>
            <person name="Dalin E."/>
            <person name="Tice H."/>
            <person name="Bruce D."/>
            <person name="Goodwin L."/>
            <person name="Pitluck S."/>
            <person name="Sims D."/>
            <person name="Brettin T."/>
            <person name="Detter J.C."/>
            <person name="Han C."/>
            <person name="Larimer F."/>
            <person name="Land M."/>
            <person name="Hauser L."/>
            <person name="Kyrpides N."/>
            <person name="Ivanova N."/>
            <person name="Marx C.J."/>
            <person name="Richardson P."/>
        </authorList>
    </citation>
    <scope>NUCLEOTIDE SEQUENCE [LARGE SCALE GENOMIC DNA]</scope>
    <source>
        <strain evidence="2">LMG 21967 / CNCM I-2342 / ORS 2060</strain>
        <plasmid evidence="2">Plasmid pMNOD02</plasmid>
    </source>
</reference>